<evidence type="ECO:0000259" key="12">
    <source>
        <dbReference type="PROSITE" id="PS50868"/>
    </source>
</evidence>
<evidence type="ECO:0000256" key="5">
    <source>
        <dbReference type="ARBA" id="ARBA00022691"/>
    </source>
</evidence>
<dbReference type="InterPro" id="IPR036987">
    <property type="entry name" value="SRA-YDG_sf"/>
</dbReference>
<dbReference type="GO" id="GO:0003690">
    <property type="term" value="F:double-stranded DNA binding"/>
    <property type="evidence" value="ECO:0007669"/>
    <property type="project" value="TreeGrafter"/>
</dbReference>
<evidence type="ECO:0000256" key="2">
    <source>
        <dbReference type="ARBA" id="ARBA00022454"/>
    </source>
</evidence>
<dbReference type="InterPro" id="IPR025794">
    <property type="entry name" value="H3-K9-MeTrfase_plant"/>
</dbReference>
<feature type="domain" description="SET" evidence="10">
    <location>
        <begin position="686"/>
        <end position="830"/>
    </location>
</feature>
<dbReference type="SUPFAM" id="SSF82199">
    <property type="entry name" value="SET domain"/>
    <property type="match status" value="1"/>
</dbReference>
<feature type="domain" description="Post-SET" evidence="12">
    <location>
        <begin position="844"/>
        <end position="860"/>
    </location>
</feature>
<dbReference type="GO" id="GO:0005694">
    <property type="term" value="C:chromosome"/>
    <property type="evidence" value="ECO:0007669"/>
    <property type="project" value="UniProtKB-SubCell"/>
</dbReference>
<evidence type="ECO:0000313" key="14">
    <source>
        <dbReference type="EMBL" id="KAG9454423.1"/>
    </source>
</evidence>
<dbReference type="SMART" id="SM00468">
    <property type="entry name" value="PreSET"/>
    <property type="match status" value="1"/>
</dbReference>
<dbReference type="SMART" id="SM00466">
    <property type="entry name" value="SRA"/>
    <property type="match status" value="1"/>
</dbReference>
<dbReference type="Pfam" id="PF02182">
    <property type="entry name" value="SAD_SRA"/>
    <property type="match status" value="1"/>
</dbReference>
<protein>
    <submittedName>
        <fullName evidence="14">Uncharacterized protein</fullName>
    </submittedName>
</protein>
<keyword evidence="4" id="KW-0808">Transferase</keyword>
<feature type="region of interest" description="Disordered" evidence="9">
    <location>
        <begin position="61"/>
        <end position="83"/>
    </location>
</feature>
<evidence type="ECO:0000256" key="6">
    <source>
        <dbReference type="ARBA" id="ARBA00022853"/>
    </source>
</evidence>
<dbReference type="InterPro" id="IPR001214">
    <property type="entry name" value="SET_dom"/>
</dbReference>
<dbReference type="PROSITE" id="PS51015">
    <property type="entry name" value="YDG"/>
    <property type="match status" value="1"/>
</dbReference>
<dbReference type="Gene3D" id="2.30.280.10">
    <property type="entry name" value="SRA-YDG"/>
    <property type="match status" value="1"/>
</dbReference>
<dbReference type="InterPro" id="IPR051357">
    <property type="entry name" value="H3K9_HMTase_SUVAR3-9"/>
</dbReference>
<evidence type="ECO:0000256" key="9">
    <source>
        <dbReference type="SAM" id="MobiDB-lite"/>
    </source>
</evidence>
<keyword evidence="2" id="KW-0158">Chromosome</keyword>
<evidence type="ECO:0000259" key="10">
    <source>
        <dbReference type="PROSITE" id="PS50280"/>
    </source>
</evidence>
<evidence type="ECO:0000256" key="1">
    <source>
        <dbReference type="ARBA" id="ARBA00004286"/>
    </source>
</evidence>
<dbReference type="InterPro" id="IPR003616">
    <property type="entry name" value="Post-SET_dom"/>
</dbReference>
<dbReference type="PROSITE" id="PS51575">
    <property type="entry name" value="SAM_MT43_SUVAR39_2"/>
    <property type="match status" value="1"/>
</dbReference>
<gene>
    <name evidence="14" type="ORF">H6P81_007327</name>
</gene>
<feature type="region of interest" description="Disordered" evidence="9">
    <location>
        <begin position="290"/>
        <end position="309"/>
    </location>
</feature>
<feature type="compositionally biased region" description="Basic and acidic residues" evidence="9">
    <location>
        <begin position="250"/>
        <end position="267"/>
    </location>
</feature>
<feature type="domain" description="Pre-SET" evidence="11">
    <location>
        <begin position="623"/>
        <end position="683"/>
    </location>
</feature>
<keyword evidence="15" id="KW-1185">Reference proteome</keyword>
<evidence type="ECO:0000256" key="3">
    <source>
        <dbReference type="ARBA" id="ARBA00022603"/>
    </source>
</evidence>
<keyword evidence="6" id="KW-0156">Chromatin regulator</keyword>
<evidence type="ECO:0000256" key="8">
    <source>
        <dbReference type="PROSITE-ProRule" id="PRU00358"/>
    </source>
</evidence>
<feature type="region of interest" description="Disordered" evidence="9">
    <location>
        <begin position="241"/>
        <end position="267"/>
    </location>
</feature>
<feature type="compositionally biased region" description="Basic and acidic residues" evidence="9">
    <location>
        <begin position="292"/>
        <end position="309"/>
    </location>
</feature>
<evidence type="ECO:0000259" key="13">
    <source>
        <dbReference type="PROSITE" id="PS51015"/>
    </source>
</evidence>
<evidence type="ECO:0000259" key="11">
    <source>
        <dbReference type="PROSITE" id="PS50867"/>
    </source>
</evidence>
<dbReference type="SMART" id="SM00317">
    <property type="entry name" value="SET"/>
    <property type="match status" value="1"/>
</dbReference>
<keyword evidence="3" id="KW-0489">Methyltransferase</keyword>
<accession>A0AAV7F069</accession>
<dbReference type="PROSITE" id="PS50868">
    <property type="entry name" value="POST_SET"/>
    <property type="match status" value="1"/>
</dbReference>
<evidence type="ECO:0000256" key="4">
    <source>
        <dbReference type="ARBA" id="ARBA00022679"/>
    </source>
</evidence>
<dbReference type="GO" id="GO:0005634">
    <property type="term" value="C:nucleus"/>
    <property type="evidence" value="ECO:0007669"/>
    <property type="project" value="UniProtKB-SubCell"/>
</dbReference>
<dbReference type="PANTHER" id="PTHR45660:SF46">
    <property type="entry name" value="HISTONE-LYSINE N-METHYLTRANSFERASE, H3 LYSINE-9 SPECIFIC SUVH6"/>
    <property type="match status" value="1"/>
</dbReference>
<comment type="caution">
    <text evidence="14">The sequence shown here is derived from an EMBL/GenBank/DDBJ whole genome shotgun (WGS) entry which is preliminary data.</text>
</comment>
<dbReference type="InterPro" id="IPR046341">
    <property type="entry name" value="SET_dom_sf"/>
</dbReference>
<evidence type="ECO:0000313" key="15">
    <source>
        <dbReference type="Proteomes" id="UP000825729"/>
    </source>
</evidence>
<organism evidence="14 15">
    <name type="scientific">Aristolochia fimbriata</name>
    <name type="common">White veined hardy Dutchman's pipe vine</name>
    <dbReference type="NCBI Taxonomy" id="158543"/>
    <lineage>
        <taxon>Eukaryota</taxon>
        <taxon>Viridiplantae</taxon>
        <taxon>Streptophyta</taxon>
        <taxon>Embryophyta</taxon>
        <taxon>Tracheophyta</taxon>
        <taxon>Spermatophyta</taxon>
        <taxon>Magnoliopsida</taxon>
        <taxon>Magnoliidae</taxon>
        <taxon>Piperales</taxon>
        <taxon>Aristolochiaceae</taxon>
        <taxon>Aristolochia</taxon>
    </lineage>
</organism>
<evidence type="ECO:0000256" key="7">
    <source>
        <dbReference type="ARBA" id="ARBA00023242"/>
    </source>
</evidence>
<dbReference type="GO" id="GO:0032259">
    <property type="term" value="P:methylation"/>
    <property type="evidence" value="ECO:0007669"/>
    <property type="project" value="UniProtKB-KW"/>
</dbReference>
<dbReference type="GO" id="GO:0008270">
    <property type="term" value="F:zinc ion binding"/>
    <property type="evidence" value="ECO:0007669"/>
    <property type="project" value="InterPro"/>
</dbReference>
<dbReference type="Pfam" id="PF05033">
    <property type="entry name" value="Pre-SET"/>
    <property type="match status" value="1"/>
</dbReference>
<dbReference type="GO" id="GO:0042054">
    <property type="term" value="F:histone methyltransferase activity"/>
    <property type="evidence" value="ECO:0007669"/>
    <property type="project" value="InterPro"/>
</dbReference>
<dbReference type="Pfam" id="PF00856">
    <property type="entry name" value="SET"/>
    <property type="match status" value="1"/>
</dbReference>
<comment type="subcellular location">
    <subcellularLocation>
        <location evidence="1">Chromosome</location>
    </subcellularLocation>
    <subcellularLocation>
        <location evidence="8">Nucleus</location>
    </subcellularLocation>
</comment>
<dbReference type="InterPro" id="IPR015947">
    <property type="entry name" value="PUA-like_sf"/>
</dbReference>
<reference evidence="14 15" key="1">
    <citation type="submission" date="2021-07" db="EMBL/GenBank/DDBJ databases">
        <title>The Aristolochia fimbriata genome: insights into angiosperm evolution, floral development and chemical biosynthesis.</title>
        <authorList>
            <person name="Jiao Y."/>
        </authorList>
    </citation>
    <scope>NUCLEOTIDE SEQUENCE [LARGE SCALE GENOMIC DNA]</scope>
    <source>
        <strain evidence="14">IBCAS-2021</strain>
        <tissue evidence="14">Leaf</tissue>
    </source>
</reference>
<dbReference type="Gene3D" id="2.170.270.10">
    <property type="entry name" value="SET domain"/>
    <property type="match status" value="1"/>
</dbReference>
<keyword evidence="7 8" id="KW-0539">Nucleus</keyword>
<sequence>MNCVISPSEYSSTEYRSLQTPLGICGVHFFLLQQPQDYSRLFVDDCGEMEIMQISSTKSNRCLPHGSSLKRPPHDNQNVPPNDRSIKVARRKISANRTFPQGCGRFAKRLTQDECIEGTIKLDISTSTTILEPLQQGKASKEHLYTSYPSYNQVCGHSFSGRNITLYEEECLETPAATNETNLGINNPIEEYNSDMVIKDNIEAKGACDMETAHGNVTDTSLSKRASLLPDAALQSSVIEDQQNYVANPSREEEKVTTRPSKDRATPNCLRQHEKQILVLEGVSFMSGVGKDNTKKMRNDNHQPQRKEKYAKSCSLVQDLRRTASDVPLEITNSSVYTEEVVTREKVRDTLHLFQSCCEELLQGELKSNGQSGSSSHIHFKACMLLKKKEKWVNAGKKILGNVPGVEIGDQFRYRVELAIVGLHGPFTAGIDYIKQGGQILASSIVSSGRYSDEVDNSDLLIYSGHGGNPSAGAKKVEDQKLERGNLALKNSVDAQNPVRVIRGFKEKAPSYSKNVKSKVVTTYAYDGLYLVEKYWTERGKHGCSVFKFQLRRIPGQPEFAIQFNRKSKNSVARDGPCMRDISSGQEKQPICVVNTIDNEEPLYFKYTARLIQPTNYVPTPPLGCDCTNGCSDDGNCVCIIKNGGEVPYNDDGAIVVNRPLVYECGPSCNCPPSCSNRVSQQGIKLPLQVFKTKSRGWGVRCLTSISSGSFICEYTGKVLDDLEANKKTDNDDYLFDIGRNCINQSLWEGRSSLMPALQNELDEETIEGMGFTIDAAEHGNVGRFINHSCSPNLYAQNVLYDHDDKRLPHIMLFALENIPPLQELTYDYNYTVDQVRDSSGKIKKKACYCGAPECEGRLY</sequence>
<dbReference type="InterPro" id="IPR003105">
    <property type="entry name" value="SRA_YDG"/>
</dbReference>
<dbReference type="EMBL" id="JAINDJ010000003">
    <property type="protein sequence ID" value="KAG9454423.1"/>
    <property type="molecule type" value="Genomic_DNA"/>
</dbReference>
<proteinExistence type="predicted"/>
<dbReference type="InterPro" id="IPR007728">
    <property type="entry name" value="Pre-SET_dom"/>
</dbReference>
<dbReference type="PROSITE" id="PS50867">
    <property type="entry name" value="PRE_SET"/>
    <property type="match status" value="1"/>
</dbReference>
<feature type="domain" description="YDG" evidence="13">
    <location>
        <begin position="401"/>
        <end position="553"/>
    </location>
</feature>
<dbReference type="Proteomes" id="UP000825729">
    <property type="component" value="Unassembled WGS sequence"/>
</dbReference>
<dbReference type="AlphaFoldDB" id="A0AAV7F069"/>
<dbReference type="PANTHER" id="PTHR45660">
    <property type="entry name" value="HISTONE-LYSINE N-METHYLTRANSFERASE SETMAR"/>
    <property type="match status" value="1"/>
</dbReference>
<dbReference type="PROSITE" id="PS50280">
    <property type="entry name" value="SET"/>
    <property type="match status" value="1"/>
</dbReference>
<dbReference type="SUPFAM" id="SSF88697">
    <property type="entry name" value="PUA domain-like"/>
    <property type="match status" value="1"/>
</dbReference>
<name>A0AAV7F069_ARIFI</name>
<keyword evidence="5" id="KW-0949">S-adenosyl-L-methionine</keyword>